<evidence type="ECO:0000313" key="2">
    <source>
        <dbReference type="EMBL" id="JAD74040.1"/>
    </source>
</evidence>
<dbReference type="EMBL" id="GBRH01223855">
    <property type="protein sequence ID" value="JAD74040.1"/>
    <property type="molecule type" value="Transcribed_RNA"/>
</dbReference>
<reference evidence="2" key="2">
    <citation type="journal article" date="2015" name="Data Brief">
        <title>Shoot transcriptome of the giant reed, Arundo donax.</title>
        <authorList>
            <person name="Barrero R.A."/>
            <person name="Guerrero F.D."/>
            <person name="Moolhuijzen P."/>
            <person name="Goolsby J.A."/>
            <person name="Tidwell J."/>
            <person name="Bellgard S.E."/>
            <person name="Bellgard M.I."/>
        </authorList>
    </citation>
    <scope>NUCLEOTIDE SEQUENCE</scope>
    <source>
        <tissue evidence="2">Shoot tissue taken approximately 20 cm above the soil surface</tissue>
    </source>
</reference>
<organism evidence="2">
    <name type="scientific">Arundo donax</name>
    <name type="common">Giant reed</name>
    <name type="synonym">Donax arundinaceus</name>
    <dbReference type="NCBI Taxonomy" id="35708"/>
    <lineage>
        <taxon>Eukaryota</taxon>
        <taxon>Viridiplantae</taxon>
        <taxon>Streptophyta</taxon>
        <taxon>Embryophyta</taxon>
        <taxon>Tracheophyta</taxon>
        <taxon>Spermatophyta</taxon>
        <taxon>Magnoliopsida</taxon>
        <taxon>Liliopsida</taxon>
        <taxon>Poales</taxon>
        <taxon>Poaceae</taxon>
        <taxon>PACMAD clade</taxon>
        <taxon>Arundinoideae</taxon>
        <taxon>Arundineae</taxon>
        <taxon>Arundo</taxon>
    </lineage>
</organism>
<sequence>MDAIAFPRAQISASPHHLARAGSSNRKQPAPAPAATTQTEPPTRRKLPPFSPRSPKSH</sequence>
<feature type="region of interest" description="Disordered" evidence="1">
    <location>
        <begin position="1"/>
        <end position="58"/>
    </location>
</feature>
<proteinExistence type="predicted"/>
<evidence type="ECO:0000256" key="1">
    <source>
        <dbReference type="SAM" id="MobiDB-lite"/>
    </source>
</evidence>
<name>A0A0A9CKX1_ARUDO</name>
<accession>A0A0A9CKX1</accession>
<dbReference type="AlphaFoldDB" id="A0A0A9CKX1"/>
<reference evidence="2" key="1">
    <citation type="submission" date="2014-09" db="EMBL/GenBank/DDBJ databases">
        <authorList>
            <person name="Magalhaes I.L.F."/>
            <person name="Oliveira U."/>
            <person name="Santos F.R."/>
            <person name="Vidigal T.H.D.A."/>
            <person name="Brescovit A.D."/>
            <person name="Santos A.J."/>
        </authorList>
    </citation>
    <scope>NUCLEOTIDE SEQUENCE</scope>
    <source>
        <tissue evidence="2">Shoot tissue taken approximately 20 cm above the soil surface</tissue>
    </source>
</reference>
<protein>
    <submittedName>
        <fullName evidence="2">Uncharacterized protein</fullName>
    </submittedName>
</protein>